<dbReference type="InterPro" id="IPR001878">
    <property type="entry name" value="Znf_CCHC"/>
</dbReference>
<dbReference type="SUPFAM" id="SSF52047">
    <property type="entry name" value="RNI-like"/>
    <property type="match status" value="1"/>
</dbReference>
<dbReference type="AlphaFoldDB" id="A0A164YNE6"/>
<comment type="caution">
    <text evidence="4">The sequence shown here is derived from an EMBL/GenBank/DDBJ whole genome shotgun (WGS) entry which is preliminary data.</text>
</comment>
<feature type="region of interest" description="Disordered" evidence="2">
    <location>
        <begin position="1"/>
        <end position="21"/>
    </location>
</feature>
<feature type="domain" description="CCHC-type" evidence="3">
    <location>
        <begin position="40"/>
        <end position="55"/>
    </location>
</feature>
<dbReference type="InterPro" id="IPR032675">
    <property type="entry name" value="LRR_dom_sf"/>
</dbReference>
<evidence type="ECO:0000256" key="2">
    <source>
        <dbReference type="SAM" id="MobiDB-lite"/>
    </source>
</evidence>
<feature type="compositionally biased region" description="Basic residues" evidence="2">
    <location>
        <begin position="1"/>
        <end position="11"/>
    </location>
</feature>
<accession>A0A164YNE6</accession>
<dbReference type="Gramene" id="KZM94768">
    <property type="protein sequence ID" value="KZM94768"/>
    <property type="gene ID" value="DCAR_018010"/>
</dbReference>
<keyword evidence="1" id="KW-0863">Zinc-finger</keyword>
<name>A0A164YNE6_DAUCS</name>
<evidence type="ECO:0000259" key="3">
    <source>
        <dbReference type="PROSITE" id="PS50158"/>
    </source>
</evidence>
<dbReference type="Gene3D" id="3.80.10.10">
    <property type="entry name" value="Ribonuclease Inhibitor"/>
    <property type="match status" value="1"/>
</dbReference>
<keyword evidence="1" id="KW-0479">Metal-binding</keyword>
<organism evidence="4">
    <name type="scientific">Daucus carota subsp. sativus</name>
    <name type="common">Carrot</name>
    <dbReference type="NCBI Taxonomy" id="79200"/>
    <lineage>
        <taxon>Eukaryota</taxon>
        <taxon>Viridiplantae</taxon>
        <taxon>Streptophyta</taxon>
        <taxon>Embryophyta</taxon>
        <taxon>Tracheophyta</taxon>
        <taxon>Spermatophyta</taxon>
        <taxon>Magnoliopsida</taxon>
        <taxon>eudicotyledons</taxon>
        <taxon>Gunneridae</taxon>
        <taxon>Pentapetalae</taxon>
        <taxon>asterids</taxon>
        <taxon>campanulids</taxon>
        <taxon>Apiales</taxon>
        <taxon>Apiaceae</taxon>
        <taxon>Apioideae</taxon>
        <taxon>Scandiceae</taxon>
        <taxon>Daucinae</taxon>
        <taxon>Daucus</taxon>
        <taxon>Daucus sect. Daucus</taxon>
    </lineage>
</organism>
<evidence type="ECO:0000313" key="4">
    <source>
        <dbReference type="EMBL" id="KZM94768.1"/>
    </source>
</evidence>
<dbReference type="PROSITE" id="PS50158">
    <property type="entry name" value="ZF_CCHC"/>
    <property type="match status" value="1"/>
</dbReference>
<dbReference type="SUPFAM" id="SSF57756">
    <property type="entry name" value="Retrovirus zinc finger-like domains"/>
    <property type="match status" value="1"/>
</dbReference>
<dbReference type="GO" id="GO:0003676">
    <property type="term" value="F:nucleic acid binding"/>
    <property type="evidence" value="ECO:0007669"/>
    <property type="project" value="InterPro"/>
</dbReference>
<dbReference type="GO" id="GO:0008270">
    <property type="term" value="F:zinc ion binding"/>
    <property type="evidence" value="ECO:0007669"/>
    <property type="project" value="UniProtKB-KW"/>
</dbReference>
<protein>
    <recommendedName>
        <fullName evidence="3">CCHC-type domain-containing protein</fullName>
    </recommendedName>
</protein>
<proteinExistence type="predicted"/>
<keyword evidence="1" id="KW-0862">Zinc</keyword>
<feature type="compositionally biased region" description="Basic residues" evidence="2">
    <location>
        <begin position="49"/>
        <end position="59"/>
    </location>
</feature>
<dbReference type="EMBL" id="LNRQ01000005">
    <property type="protein sequence ID" value="KZM94768.1"/>
    <property type="molecule type" value="Genomic_DNA"/>
</dbReference>
<evidence type="ECO:0000256" key="1">
    <source>
        <dbReference type="PROSITE-ProRule" id="PRU00047"/>
    </source>
</evidence>
<sequence>MPGRSKKARRKEMHEDNAKGTCLKANGAVQVSKKGVQMTCSNCGETGHNKKTCKNSPKKKTPEVEKPKNKGGRPKVQKAVSSSILKPKKRKKNENVGAGLFTDPKTGKMYLNGYLLPSGGGAEESSSAGMTGPNAPRNVLNNAVIPIQTSEPTDLVQTSPDSSFISEGPFRRSQFVVQLVDYCEKIEELGLHGQFSEKDVSCIVEGFPRLKVLDLSDSTLPAAVVCVVVDGRLKCIRDLNVVHCKFLDEDGKDMRNNYVKWNAFKLKILEKASGINTLKKFMHCFRERCR</sequence>
<reference evidence="4" key="1">
    <citation type="journal article" date="2016" name="Nat. Genet.">
        <title>A high-quality carrot genome assembly provides new insights into carotenoid accumulation and asterid genome evolution.</title>
        <authorList>
            <person name="Iorizzo M."/>
            <person name="Ellison S."/>
            <person name="Senalik D."/>
            <person name="Zeng P."/>
            <person name="Satapoomin P."/>
            <person name="Huang J."/>
            <person name="Bowman M."/>
            <person name="Iovene M."/>
            <person name="Sanseverino W."/>
            <person name="Cavagnaro P."/>
            <person name="Yildiz M."/>
            <person name="Macko-Podgorni A."/>
            <person name="Moranska E."/>
            <person name="Grzebelus E."/>
            <person name="Grzebelus D."/>
            <person name="Ashrafi H."/>
            <person name="Zheng Z."/>
            <person name="Cheng S."/>
            <person name="Spooner D."/>
            <person name="Van Deynze A."/>
            <person name="Simon P."/>
        </authorList>
    </citation>
    <scope>NUCLEOTIDE SEQUENCE [LARGE SCALE GENOMIC DNA]</scope>
    <source>
        <tissue evidence="4">Leaf</tissue>
    </source>
</reference>
<dbReference type="InterPro" id="IPR036875">
    <property type="entry name" value="Znf_CCHC_sf"/>
</dbReference>
<feature type="region of interest" description="Disordered" evidence="2">
    <location>
        <begin position="39"/>
        <end position="100"/>
    </location>
</feature>
<gene>
    <name evidence="4" type="ORF">DCAR_018010</name>
</gene>